<dbReference type="EMBL" id="JACPHQ010000030">
    <property type="protein sequence ID" value="MBI2466049.1"/>
    <property type="molecule type" value="Genomic_DNA"/>
</dbReference>
<protein>
    <submittedName>
        <fullName evidence="1">DUF3977 family protein</fullName>
    </submittedName>
</protein>
<comment type="caution">
    <text evidence="1">The sequence shown here is derived from an EMBL/GenBank/DDBJ whole genome shotgun (WGS) entry which is preliminary data.</text>
</comment>
<name>A0A932DSM8_9BACT</name>
<dbReference type="InterPro" id="IPR025009">
    <property type="entry name" value="DUF3977"/>
</dbReference>
<reference evidence="1" key="1">
    <citation type="submission" date="2020-07" db="EMBL/GenBank/DDBJ databases">
        <title>Huge and variable diversity of episymbiotic CPR bacteria and DPANN archaea in groundwater ecosystems.</title>
        <authorList>
            <person name="He C.Y."/>
            <person name="Keren R."/>
            <person name="Whittaker M."/>
            <person name="Farag I.F."/>
            <person name="Doudna J."/>
            <person name="Cate J.H.D."/>
            <person name="Banfield J.F."/>
        </authorList>
    </citation>
    <scope>NUCLEOTIDE SEQUENCE</scope>
    <source>
        <strain evidence="1">NC_groundwater_418_Ag_B-0.1um_45_10</strain>
    </source>
</reference>
<organism evidence="1 2">
    <name type="scientific">Candidatus Sungiibacteriota bacterium</name>
    <dbReference type="NCBI Taxonomy" id="2750080"/>
    <lineage>
        <taxon>Bacteria</taxon>
        <taxon>Candidatus Sungiibacteriota</taxon>
    </lineage>
</organism>
<evidence type="ECO:0000313" key="1">
    <source>
        <dbReference type="EMBL" id="MBI2466049.1"/>
    </source>
</evidence>
<dbReference type="AlphaFoldDB" id="A0A932DSM8"/>
<sequence>FIKPQKVTGYYFRFWIFKRVFILSTNHGLETVKKNKNKVKILFGVSGTSLE</sequence>
<evidence type="ECO:0000313" key="2">
    <source>
        <dbReference type="Proteomes" id="UP000709672"/>
    </source>
</evidence>
<proteinExistence type="predicted"/>
<gene>
    <name evidence="1" type="ORF">HYV66_02345</name>
</gene>
<feature type="non-terminal residue" evidence="1">
    <location>
        <position position="1"/>
    </location>
</feature>
<dbReference type="Pfam" id="PF13122">
    <property type="entry name" value="DUF3977"/>
    <property type="match status" value="1"/>
</dbReference>
<accession>A0A932DSM8</accession>
<dbReference type="Proteomes" id="UP000709672">
    <property type="component" value="Unassembled WGS sequence"/>
</dbReference>